<dbReference type="Proteomes" id="UP000255024">
    <property type="component" value="Unassembled WGS sequence"/>
</dbReference>
<feature type="signal peptide" evidence="2">
    <location>
        <begin position="1"/>
        <end position="19"/>
    </location>
</feature>
<feature type="chain" id="PRO_5016805849" evidence="2">
    <location>
        <begin position="20"/>
        <end position="295"/>
    </location>
</feature>
<reference evidence="3 4" key="1">
    <citation type="submission" date="2018-06" db="EMBL/GenBank/DDBJ databases">
        <authorList>
            <consortium name="Pathogen Informatics"/>
            <person name="Doyle S."/>
        </authorList>
    </citation>
    <scope>NUCLEOTIDE SEQUENCE [LARGE SCALE GENOMIC DNA]</scope>
    <source>
        <strain evidence="3 4">NCTC11179</strain>
    </source>
</reference>
<keyword evidence="2" id="KW-0732">Signal</keyword>
<dbReference type="AlphaFoldDB" id="A0A378U190"/>
<keyword evidence="4" id="KW-1185">Reference proteome</keyword>
<evidence type="ECO:0000256" key="2">
    <source>
        <dbReference type="SAM" id="SignalP"/>
    </source>
</evidence>
<gene>
    <name evidence="3" type="ORF">NCTC11179_02462</name>
</gene>
<evidence type="ECO:0000313" key="3">
    <source>
        <dbReference type="EMBL" id="STZ68978.1"/>
    </source>
</evidence>
<name>A0A378U190_MYROD</name>
<feature type="coiled-coil region" evidence="1">
    <location>
        <begin position="263"/>
        <end position="290"/>
    </location>
</feature>
<dbReference type="EMBL" id="UGQL01000002">
    <property type="protein sequence ID" value="STZ68978.1"/>
    <property type="molecule type" value="Genomic_DNA"/>
</dbReference>
<evidence type="ECO:0000256" key="1">
    <source>
        <dbReference type="SAM" id="Coils"/>
    </source>
</evidence>
<proteinExistence type="predicted"/>
<evidence type="ECO:0000313" key="4">
    <source>
        <dbReference type="Proteomes" id="UP000255024"/>
    </source>
</evidence>
<organism evidence="3 4">
    <name type="scientific">Myroides odoratus</name>
    <name type="common">Flavobacterium odoratum</name>
    <dbReference type="NCBI Taxonomy" id="256"/>
    <lineage>
        <taxon>Bacteria</taxon>
        <taxon>Pseudomonadati</taxon>
        <taxon>Bacteroidota</taxon>
        <taxon>Flavobacteriia</taxon>
        <taxon>Flavobacteriales</taxon>
        <taxon>Flavobacteriaceae</taxon>
        <taxon>Myroides</taxon>
    </lineage>
</organism>
<protein>
    <submittedName>
        <fullName evidence="3">Uncharacterized protein</fullName>
    </submittedName>
</protein>
<sequence length="295" mass="32716">MKKYTFLAGMLLMATFSWAQIGPIQNNNVFPEFGKVGIGTIHPQSALHIKGGLFSLPGSEPEKADIWIDGGRLFIGNVDQNALGDFKEIKYKSDGSSMIESRYPFYRLVFNTPNFDRNVVDIAFAHANLAFSDLAKKGDGVYRYIGKGNLIFGNENGYSTNTIKFTTKAPNETKASTKLFIGNNGNIGIGTESPDAKLAVNGDVHAKEVRIDLTGWPDYVFEEAYVLPTIEEVERHINEKGHLINIPSATEVETGGLHVSDMIKKQQEKIEELTLYIIELNKQLQEVKAAVNQKN</sequence>
<accession>A0A378U190</accession>
<dbReference type="RefSeq" id="WP_115091825.1">
    <property type="nucleotide sequence ID" value="NZ_CP068107.1"/>
</dbReference>
<keyword evidence="1" id="KW-0175">Coiled coil</keyword>